<evidence type="ECO:0000313" key="2">
    <source>
        <dbReference type="Proteomes" id="UP000532010"/>
    </source>
</evidence>
<comment type="caution">
    <text evidence="1">The sequence shown here is derived from an EMBL/GenBank/DDBJ whole genome shotgun (WGS) entry which is preliminary data.</text>
</comment>
<dbReference type="AlphaFoldDB" id="A0A7W4YZ32"/>
<name>A0A7W4YZ32_9HYPH</name>
<sequence>MLIYVGEELVEVPESFADNLVTEVLPEQPKPRIYKAPMFRRMTDAEYDAYLQIRAGFPPRLQAIFDAAEYLSSNDEFWPALVAAAEHAYGAERAAELLSPSA</sequence>
<organism evidence="1 2">
    <name type="scientific">Microvirga lupini</name>
    <dbReference type="NCBI Taxonomy" id="420324"/>
    <lineage>
        <taxon>Bacteria</taxon>
        <taxon>Pseudomonadati</taxon>
        <taxon>Pseudomonadota</taxon>
        <taxon>Alphaproteobacteria</taxon>
        <taxon>Hyphomicrobiales</taxon>
        <taxon>Methylobacteriaceae</taxon>
        <taxon>Microvirga</taxon>
    </lineage>
</organism>
<evidence type="ECO:0000313" key="1">
    <source>
        <dbReference type="EMBL" id="MBB3020633.1"/>
    </source>
</evidence>
<keyword evidence="2" id="KW-1185">Reference proteome</keyword>
<accession>A0A7W4YZ32</accession>
<gene>
    <name evidence="1" type="ORF">FHR70_003719</name>
</gene>
<dbReference type="EMBL" id="JACHWB010000005">
    <property type="protein sequence ID" value="MBB3020633.1"/>
    <property type="molecule type" value="Genomic_DNA"/>
</dbReference>
<proteinExistence type="predicted"/>
<protein>
    <submittedName>
        <fullName evidence="1">Uncharacterized protein</fullName>
    </submittedName>
</protein>
<reference evidence="1 2" key="1">
    <citation type="submission" date="2020-08" db="EMBL/GenBank/DDBJ databases">
        <title>The Agave Microbiome: Exploring the role of microbial communities in plant adaptations to desert environments.</title>
        <authorList>
            <person name="Partida-Martinez L.P."/>
        </authorList>
    </citation>
    <scope>NUCLEOTIDE SEQUENCE [LARGE SCALE GENOMIC DNA]</scope>
    <source>
        <strain evidence="1 2">AT3.9</strain>
    </source>
</reference>
<dbReference type="RefSeq" id="WP_183452811.1">
    <property type="nucleotide sequence ID" value="NZ_JACHWB010000005.1"/>
</dbReference>
<dbReference type="Proteomes" id="UP000532010">
    <property type="component" value="Unassembled WGS sequence"/>
</dbReference>